<dbReference type="EMBL" id="CP024770">
    <property type="protein sequence ID" value="QGY32143.1"/>
    <property type="molecule type" value="Genomic_DNA"/>
</dbReference>
<dbReference type="AlphaFoldDB" id="A0A6B9G8J3"/>
<sequence>MTLKISPIQIPPTTRFADAKPENMGDEPHQQIEKLLTPQTHRDGLAEQGFSLGKMSDQLGNILYQDTHDLETGLGTFLQEEKKGYLTLVSVDEKDHLSSAVTIKTEKNGEITFKQSTLNPGGVLSETRTGSLNNATDKHDLLRTLSSDRFEVLSEVKTDFQHVDNDIQPGSTEHPAVSPKKSILKRQQTGAEQPSHASEKVKKTVGFSPDTVTFSETGTDRPYVCIERKDQKVVGAINTKNENMTFDNCEIFHKSGANEKKPVLKTDSGDLNVRNDSFVLGNLASSTGNITIDNARTSKHIINLSGKTQLHNMSLCSGTLYTDTGKIEVSLSSAGGIINKHGETLLSMATIRNNVDAGTGTLAIHSSVIHKDVNSGSCAFAISSSKVKGTLTAQSDNLRIGNKCEINNLVIKKEDPSGESSVQNITLGAGTTLNTIAFDADVCFLTLEKNASYTGPLIPGLEITRVP</sequence>
<dbReference type="Proteomes" id="UP000502005">
    <property type="component" value="Plasmid pNE1B"/>
</dbReference>
<geneLocation type="plasmid" evidence="3">
    <name>pne1b</name>
</geneLocation>
<evidence type="ECO:0000313" key="3">
    <source>
        <dbReference type="Proteomes" id="UP000502005"/>
    </source>
</evidence>
<name>A0A6B9G8J3_PANCY</name>
<evidence type="ECO:0000256" key="1">
    <source>
        <dbReference type="SAM" id="MobiDB-lite"/>
    </source>
</evidence>
<reference evidence="2 3" key="1">
    <citation type="submission" date="2017-11" db="EMBL/GenBank/DDBJ databases">
        <title>Genome sequence of Pantoea cypripedii NE1.</title>
        <authorList>
            <person name="Nascimento F.X."/>
        </authorList>
    </citation>
    <scope>NUCLEOTIDE SEQUENCE [LARGE SCALE GENOMIC DNA]</scope>
    <source>
        <strain evidence="2 3">NE1</strain>
        <plasmid evidence="3">pne1b</plasmid>
    </source>
</reference>
<feature type="compositionally biased region" description="Polar residues" evidence="1">
    <location>
        <begin position="185"/>
        <end position="196"/>
    </location>
</feature>
<dbReference type="RefSeq" id="WP_208718039.1">
    <property type="nucleotide sequence ID" value="NZ_CP024770.1"/>
</dbReference>
<accession>A0A6B9G8J3</accession>
<organism evidence="2 3">
    <name type="scientific">Pantoea cypripedii</name>
    <name type="common">Pectobacterium cypripedii</name>
    <name type="synonym">Erwinia cypripedii</name>
    <dbReference type="NCBI Taxonomy" id="55209"/>
    <lineage>
        <taxon>Bacteria</taxon>
        <taxon>Pseudomonadati</taxon>
        <taxon>Pseudomonadota</taxon>
        <taxon>Gammaproteobacteria</taxon>
        <taxon>Enterobacterales</taxon>
        <taxon>Erwiniaceae</taxon>
        <taxon>Pantoea</taxon>
    </lineage>
</organism>
<keyword evidence="2" id="KW-0614">Plasmid</keyword>
<gene>
    <name evidence="2" type="ORF">CUN67_24430</name>
</gene>
<evidence type="ECO:0000313" key="2">
    <source>
        <dbReference type="EMBL" id="QGY32143.1"/>
    </source>
</evidence>
<protein>
    <submittedName>
        <fullName evidence="2">Uncharacterized protein</fullName>
    </submittedName>
</protein>
<feature type="region of interest" description="Disordered" evidence="1">
    <location>
        <begin position="164"/>
        <end position="203"/>
    </location>
</feature>
<proteinExistence type="predicted"/>